<dbReference type="SUPFAM" id="SSF52540">
    <property type="entry name" value="P-loop containing nucleoside triphosphate hydrolases"/>
    <property type="match status" value="1"/>
</dbReference>
<dbReference type="KEGG" id="xak:KIMC2_15930"/>
<proteinExistence type="predicted"/>
<dbReference type="Pfam" id="PF00005">
    <property type="entry name" value="ABC_tran"/>
    <property type="match status" value="1"/>
</dbReference>
<evidence type="ECO:0000256" key="1">
    <source>
        <dbReference type="ARBA" id="ARBA00022741"/>
    </source>
</evidence>
<dbReference type="PROSITE" id="PS50893">
    <property type="entry name" value="ABC_TRANSPORTER_2"/>
    <property type="match status" value="1"/>
</dbReference>
<dbReference type="Proteomes" id="UP001321804">
    <property type="component" value="Chromosome"/>
</dbReference>
<keyword evidence="1" id="KW-0547">Nucleotide-binding</keyword>
<evidence type="ECO:0000313" key="4">
    <source>
        <dbReference type="EMBL" id="BDR57031.1"/>
    </source>
</evidence>
<keyword evidence="2 4" id="KW-0067">ATP-binding</keyword>
<dbReference type="InterPro" id="IPR003439">
    <property type="entry name" value="ABC_transporter-like_ATP-bd"/>
</dbReference>
<name>A0AAU9DFK0_9LACO</name>
<dbReference type="GO" id="GO:0016887">
    <property type="term" value="F:ATP hydrolysis activity"/>
    <property type="evidence" value="ECO:0007669"/>
    <property type="project" value="InterPro"/>
</dbReference>
<protein>
    <submittedName>
        <fullName evidence="4">ABC transporter ATP-binding protein</fullName>
    </submittedName>
</protein>
<reference evidence="4 5" key="1">
    <citation type="journal article" date="2023" name="Microbiol. Spectr.">
        <title>Symbiosis of Carpenter Bees with Uncharacterized Lactic Acid Bacteria Showing NAD Auxotrophy.</title>
        <authorList>
            <person name="Kawasaki S."/>
            <person name="Ozawa K."/>
            <person name="Mori T."/>
            <person name="Yamamoto A."/>
            <person name="Ito M."/>
            <person name="Ohkuma M."/>
            <person name="Sakamoto M."/>
            <person name="Matsutani M."/>
        </authorList>
    </citation>
    <scope>NUCLEOTIDE SEQUENCE [LARGE SCALE GENOMIC DNA]</scope>
    <source>
        <strain evidence="4 5">KimC2</strain>
    </source>
</reference>
<dbReference type="InterPro" id="IPR019895">
    <property type="entry name" value="L_ocin_972_ABC"/>
</dbReference>
<feature type="domain" description="ABC transporter" evidence="3">
    <location>
        <begin position="2"/>
        <end position="213"/>
    </location>
</feature>
<dbReference type="PROSITE" id="PS00211">
    <property type="entry name" value="ABC_TRANSPORTER_1"/>
    <property type="match status" value="1"/>
</dbReference>
<sequence length="214" mass="24278">MIKLKNITKRFPDKTIFQNFDFQFDKGKSYALIGPSGSGKTTLLNIIGKLENPVSGEVYIEQSPLKKIKEKDYFKSYISYLFQNFGLIDNESIKNNLDLAFIGKKINSNEKLKQMNNALEQVNLSLDLNRKIYSLSGGESQRVAIAKTILKDSPIVLADEPTASLDEKNSNEIIDLILQLKQKNKLIIIATHSPNVYRRLDEIVQINQLTNNVL</sequence>
<evidence type="ECO:0000313" key="5">
    <source>
        <dbReference type="Proteomes" id="UP001321804"/>
    </source>
</evidence>
<dbReference type="EMBL" id="AP026801">
    <property type="protein sequence ID" value="BDR57031.1"/>
    <property type="molecule type" value="Genomic_DNA"/>
</dbReference>
<dbReference type="InterPro" id="IPR003593">
    <property type="entry name" value="AAA+_ATPase"/>
</dbReference>
<keyword evidence="5" id="KW-1185">Reference proteome</keyword>
<evidence type="ECO:0000259" key="3">
    <source>
        <dbReference type="PROSITE" id="PS50893"/>
    </source>
</evidence>
<gene>
    <name evidence="4" type="primary">ABC-NBD_3</name>
    <name evidence="4" type="ORF">KIMC2_15930</name>
</gene>
<dbReference type="PANTHER" id="PTHR42798">
    <property type="entry name" value="LIPOPROTEIN-RELEASING SYSTEM ATP-BINDING PROTEIN LOLD"/>
    <property type="match status" value="1"/>
</dbReference>
<dbReference type="PANTHER" id="PTHR42798:SF4">
    <property type="entry name" value="ABC TRANSPORTER DOMAIN-CONTAINING PROTEIN"/>
    <property type="match status" value="1"/>
</dbReference>
<dbReference type="Gene3D" id="3.40.50.300">
    <property type="entry name" value="P-loop containing nucleotide triphosphate hydrolases"/>
    <property type="match status" value="1"/>
</dbReference>
<dbReference type="SMART" id="SM00382">
    <property type="entry name" value="AAA"/>
    <property type="match status" value="1"/>
</dbReference>
<dbReference type="NCBIfam" id="TIGR03608">
    <property type="entry name" value="L_ocin_972_ABC"/>
    <property type="match status" value="1"/>
</dbReference>
<dbReference type="AlphaFoldDB" id="A0AAU9DFK0"/>
<organism evidence="4 5">
    <name type="scientific">Xylocopilactobacillus apis</name>
    <dbReference type="NCBI Taxonomy" id="2932183"/>
    <lineage>
        <taxon>Bacteria</taxon>
        <taxon>Bacillati</taxon>
        <taxon>Bacillota</taxon>
        <taxon>Bacilli</taxon>
        <taxon>Lactobacillales</taxon>
        <taxon>Lactobacillaceae</taxon>
        <taxon>Xylocopilactobacillus</taxon>
    </lineage>
</organism>
<dbReference type="GO" id="GO:0005524">
    <property type="term" value="F:ATP binding"/>
    <property type="evidence" value="ECO:0007669"/>
    <property type="project" value="UniProtKB-KW"/>
</dbReference>
<accession>A0AAU9DFK0</accession>
<evidence type="ECO:0000256" key="2">
    <source>
        <dbReference type="ARBA" id="ARBA00022840"/>
    </source>
</evidence>
<dbReference type="InterPro" id="IPR017871">
    <property type="entry name" value="ABC_transporter-like_CS"/>
</dbReference>
<dbReference type="InterPro" id="IPR027417">
    <property type="entry name" value="P-loop_NTPase"/>
</dbReference>
<dbReference type="RefSeq" id="WP_317695738.1">
    <property type="nucleotide sequence ID" value="NZ_AP026801.1"/>
</dbReference>